<sequence length="78" mass="8861">MEKAIVYTSTNCPHCRQVKSYLTEKGVEFEERNIETNDAFAQEVWDMGIRAVPLTLIGEHKISGMNKTKFEKALSPEA</sequence>
<dbReference type="InterPro" id="IPR011767">
    <property type="entry name" value="GLR_AS"/>
</dbReference>
<organism evidence="2 3">
    <name type="scientific">Paenibacillus lacisoli</name>
    <dbReference type="NCBI Taxonomy" id="3064525"/>
    <lineage>
        <taxon>Bacteria</taxon>
        <taxon>Bacillati</taxon>
        <taxon>Bacillota</taxon>
        <taxon>Bacilli</taxon>
        <taxon>Bacillales</taxon>
        <taxon>Paenibacillaceae</taxon>
        <taxon>Paenibacillus</taxon>
    </lineage>
</organism>
<name>A0ABT9CF21_9BACL</name>
<evidence type="ECO:0000313" key="3">
    <source>
        <dbReference type="Proteomes" id="UP001240171"/>
    </source>
</evidence>
<evidence type="ECO:0000259" key="1">
    <source>
        <dbReference type="Pfam" id="PF00462"/>
    </source>
</evidence>
<dbReference type="PROSITE" id="PS00195">
    <property type="entry name" value="GLUTAREDOXIN_1"/>
    <property type="match status" value="1"/>
</dbReference>
<dbReference type="Gene3D" id="3.40.30.10">
    <property type="entry name" value="Glutaredoxin"/>
    <property type="match status" value="1"/>
</dbReference>
<dbReference type="PANTHER" id="PTHR34386:SF1">
    <property type="entry name" value="GLUTAREDOXIN-LIKE PROTEIN NRDH"/>
    <property type="match status" value="1"/>
</dbReference>
<dbReference type="PROSITE" id="PS51354">
    <property type="entry name" value="GLUTAREDOXIN_2"/>
    <property type="match status" value="1"/>
</dbReference>
<protein>
    <submittedName>
        <fullName evidence="2">Glutaredoxin family protein</fullName>
    </submittedName>
</protein>
<evidence type="ECO:0000313" key="2">
    <source>
        <dbReference type="EMBL" id="MDO7907863.1"/>
    </source>
</evidence>
<dbReference type="RefSeq" id="WP_305025082.1">
    <property type="nucleotide sequence ID" value="NZ_JAUQTB010000010.1"/>
</dbReference>
<dbReference type="CDD" id="cd02976">
    <property type="entry name" value="NrdH"/>
    <property type="match status" value="1"/>
</dbReference>
<dbReference type="SUPFAM" id="SSF52833">
    <property type="entry name" value="Thioredoxin-like"/>
    <property type="match status" value="1"/>
</dbReference>
<reference evidence="2 3" key="1">
    <citation type="submission" date="2023-07" db="EMBL/GenBank/DDBJ databases">
        <title>Paenibacillus sp. JX-17 nov. isolated from soil.</title>
        <authorList>
            <person name="Wan Y."/>
            <person name="Liu B."/>
        </authorList>
    </citation>
    <scope>NUCLEOTIDE SEQUENCE [LARGE SCALE GENOMIC DNA]</scope>
    <source>
        <strain evidence="2 3">JX-17</strain>
    </source>
</reference>
<comment type="caution">
    <text evidence="2">The sequence shown here is derived from an EMBL/GenBank/DDBJ whole genome shotgun (WGS) entry which is preliminary data.</text>
</comment>
<gene>
    <name evidence="2" type="ORF">Q5741_15735</name>
</gene>
<dbReference type="InterPro" id="IPR051548">
    <property type="entry name" value="Grx-like_ET"/>
</dbReference>
<dbReference type="InterPro" id="IPR036249">
    <property type="entry name" value="Thioredoxin-like_sf"/>
</dbReference>
<accession>A0ABT9CF21</accession>
<dbReference type="Pfam" id="PF00462">
    <property type="entry name" value="Glutaredoxin"/>
    <property type="match status" value="1"/>
</dbReference>
<dbReference type="InterPro" id="IPR002109">
    <property type="entry name" value="Glutaredoxin"/>
</dbReference>
<dbReference type="PANTHER" id="PTHR34386">
    <property type="entry name" value="GLUTAREDOXIN"/>
    <property type="match status" value="1"/>
</dbReference>
<dbReference type="EMBL" id="JAUQTB010000010">
    <property type="protein sequence ID" value="MDO7907863.1"/>
    <property type="molecule type" value="Genomic_DNA"/>
</dbReference>
<keyword evidence="3" id="KW-1185">Reference proteome</keyword>
<proteinExistence type="predicted"/>
<feature type="domain" description="Glutaredoxin" evidence="1">
    <location>
        <begin position="5"/>
        <end position="59"/>
    </location>
</feature>
<dbReference type="Proteomes" id="UP001240171">
    <property type="component" value="Unassembled WGS sequence"/>
</dbReference>